<feature type="region of interest" description="Disordered" evidence="1">
    <location>
        <begin position="1"/>
        <end position="43"/>
    </location>
</feature>
<sequence>MPGSSVQAGAAPGAELPSWGDDFLRPLRDGRRPSCSSEQDFFSPGLEVRDAPGGAGRGLFLTSSAAVVPGQLLLLEAACFEGEAQELFLEAACSEAWQELEERPGGFQRRRWSLLGAAASGDPPAAVGHGRSTPVAEWGSSAEQSQSVARGGVTAAPSSAWLAGAVRLNGMANVDLVDNPSGLRHIGHEEGSGGHGGILSLYPVGGLLNHSCYPSAEK</sequence>
<dbReference type="AlphaFoldDB" id="A0A813I332"/>
<dbReference type="Proteomes" id="UP000626109">
    <property type="component" value="Unassembled WGS sequence"/>
</dbReference>
<protein>
    <submittedName>
        <fullName evidence="2">Uncharacterized protein</fullName>
    </submittedName>
</protein>
<gene>
    <name evidence="2" type="ORF">PGLA2088_LOCUS2768</name>
</gene>
<proteinExistence type="predicted"/>
<feature type="non-terminal residue" evidence="2">
    <location>
        <position position="1"/>
    </location>
</feature>
<comment type="caution">
    <text evidence="2">The sequence shown here is derived from an EMBL/GenBank/DDBJ whole genome shotgun (WGS) entry which is preliminary data.</text>
</comment>
<accession>A0A813I332</accession>
<organism evidence="2 3">
    <name type="scientific">Polarella glacialis</name>
    <name type="common">Dinoflagellate</name>
    <dbReference type="NCBI Taxonomy" id="89957"/>
    <lineage>
        <taxon>Eukaryota</taxon>
        <taxon>Sar</taxon>
        <taxon>Alveolata</taxon>
        <taxon>Dinophyceae</taxon>
        <taxon>Suessiales</taxon>
        <taxon>Suessiaceae</taxon>
        <taxon>Polarella</taxon>
    </lineage>
</organism>
<evidence type="ECO:0000313" key="2">
    <source>
        <dbReference type="EMBL" id="CAE8644108.1"/>
    </source>
</evidence>
<evidence type="ECO:0000313" key="3">
    <source>
        <dbReference type="Proteomes" id="UP000626109"/>
    </source>
</evidence>
<feature type="compositionally biased region" description="Basic and acidic residues" evidence="1">
    <location>
        <begin position="22"/>
        <end position="32"/>
    </location>
</feature>
<name>A0A813I332_POLGL</name>
<dbReference type="EMBL" id="CAJNNW010002299">
    <property type="protein sequence ID" value="CAE8644108.1"/>
    <property type="molecule type" value="Genomic_DNA"/>
</dbReference>
<evidence type="ECO:0000256" key="1">
    <source>
        <dbReference type="SAM" id="MobiDB-lite"/>
    </source>
</evidence>
<reference evidence="2" key="1">
    <citation type="submission" date="2021-02" db="EMBL/GenBank/DDBJ databases">
        <authorList>
            <person name="Dougan E. K."/>
            <person name="Rhodes N."/>
            <person name="Thang M."/>
            <person name="Chan C."/>
        </authorList>
    </citation>
    <scope>NUCLEOTIDE SEQUENCE</scope>
</reference>